<feature type="transmembrane region" description="Helical" evidence="9">
    <location>
        <begin position="213"/>
        <end position="236"/>
    </location>
</feature>
<keyword evidence="3 9" id="KW-0813">Transport</keyword>
<dbReference type="GO" id="GO:0043190">
    <property type="term" value="C:ATP-binding cassette (ABC) transporter complex"/>
    <property type="evidence" value="ECO:0007669"/>
    <property type="project" value="InterPro"/>
</dbReference>
<comment type="similarity">
    <text evidence="2">Belongs to the binding-protein-dependent transport system permease family. HisMQ subfamily.</text>
</comment>
<dbReference type="InterPro" id="IPR035906">
    <property type="entry name" value="MetI-like_sf"/>
</dbReference>
<evidence type="ECO:0000256" key="7">
    <source>
        <dbReference type="ARBA" id="ARBA00022989"/>
    </source>
</evidence>
<feature type="transmembrane region" description="Helical" evidence="9">
    <location>
        <begin position="49"/>
        <end position="69"/>
    </location>
</feature>
<dbReference type="PANTHER" id="PTHR30614:SF37">
    <property type="entry name" value="AMINO-ACID ABC TRANSPORTER PERMEASE PROTEIN YHDX-RELATED"/>
    <property type="match status" value="1"/>
</dbReference>
<evidence type="ECO:0000313" key="11">
    <source>
        <dbReference type="EMBL" id="MAH63868.1"/>
    </source>
</evidence>
<dbReference type="CDD" id="cd06261">
    <property type="entry name" value="TM_PBP2"/>
    <property type="match status" value="1"/>
</dbReference>
<keyword evidence="7 9" id="KW-1133">Transmembrane helix</keyword>
<comment type="caution">
    <text evidence="11">The sequence shown here is derived from an EMBL/GenBank/DDBJ whole genome shotgun (WGS) entry which is preliminary data.</text>
</comment>
<evidence type="ECO:0000256" key="3">
    <source>
        <dbReference type="ARBA" id="ARBA00022448"/>
    </source>
</evidence>
<organism evidence="11 12">
    <name type="scientific">SAR324 cluster bacterium</name>
    <dbReference type="NCBI Taxonomy" id="2024889"/>
    <lineage>
        <taxon>Bacteria</taxon>
        <taxon>Deltaproteobacteria</taxon>
        <taxon>SAR324 cluster</taxon>
    </lineage>
</organism>
<sequence>MTERAATTSILNNSEFRRILYQLLIAALLIYLGWSIVENTIANMEARDIRTGFGFLNETAGFSIMMSLVPYEPGNTYGRVFIVGLLNTLLVAGVGVVLATIVGFLVGVMRLSQNWVVSHLANIYVEIFRNVPLLLQILFWYTAVLKPLPGPRQVFERNTEIYFGISNRGITGPEFILLENFSFTTWTILLGILFTIGMHRWSKHRQAATGQQFPVVFVGLGLIIGLPILIFLLSGAPIEFTPAKMGRFNLSGGITIIPEFLAVLLALALYTAAFIAEIVRAGIQAINYGQTEASRALGLRNGTTLKMVIIPQAMRIIIPPLTSQYLNLTKNSALAAAIAYPDLVATFAGTALNQNGQALETLAITMTVYLSLSLLTSAFMNWFNSRVKLVER</sequence>
<evidence type="ECO:0000313" key="12">
    <source>
        <dbReference type="Proteomes" id="UP000226525"/>
    </source>
</evidence>
<dbReference type="NCBIfam" id="TIGR01726">
    <property type="entry name" value="HEQRo_perm_3TM"/>
    <property type="match status" value="1"/>
</dbReference>
<keyword evidence="6" id="KW-0029">Amino-acid transport</keyword>
<dbReference type="GO" id="GO:0022857">
    <property type="term" value="F:transmembrane transporter activity"/>
    <property type="evidence" value="ECO:0007669"/>
    <property type="project" value="InterPro"/>
</dbReference>
<protein>
    <submittedName>
        <fullName evidence="11">Amino acid ABC transporter permease</fullName>
    </submittedName>
</protein>
<dbReference type="Gene3D" id="1.10.3720.10">
    <property type="entry name" value="MetI-like"/>
    <property type="match status" value="2"/>
</dbReference>
<feature type="transmembrane region" description="Helical" evidence="9">
    <location>
        <begin position="364"/>
        <end position="383"/>
    </location>
</feature>
<comment type="subcellular location">
    <subcellularLocation>
        <location evidence="1 9">Cell membrane</location>
        <topology evidence="1 9">Multi-pass membrane protein</topology>
    </subcellularLocation>
</comment>
<evidence type="ECO:0000256" key="5">
    <source>
        <dbReference type="ARBA" id="ARBA00022692"/>
    </source>
</evidence>
<gene>
    <name evidence="11" type="ORF">CMN54_10575</name>
</gene>
<dbReference type="Pfam" id="PF00528">
    <property type="entry name" value="BPD_transp_1"/>
    <property type="match status" value="1"/>
</dbReference>
<dbReference type="PROSITE" id="PS50928">
    <property type="entry name" value="ABC_TM1"/>
    <property type="match status" value="1"/>
</dbReference>
<dbReference type="EMBL" id="NZEX01000119">
    <property type="protein sequence ID" value="MAH63868.1"/>
    <property type="molecule type" value="Genomic_DNA"/>
</dbReference>
<feature type="transmembrane region" description="Helical" evidence="9">
    <location>
        <begin position="120"/>
        <end position="141"/>
    </location>
</feature>
<feature type="domain" description="ABC transmembrane type-1" evidence="10">
    <location>
        <begin position="85"/>
        <end position="380"/>
    </location>
</feature>
<evidence type="ECO:0000256" key="2">
    <source>
        <dbReference type="ARBA" id="ARBA00010072"/>
    </source>
</evidence>
<proteinExistence type="inferred from homology"/>
<evidence type="ECO:0000256" key="9">
    <source>
        <dbReference type="RuleBase" id="RU363032"/>
    </source>
</evidence>
<dbReference type="GO" id="GO:0006865">
    <property type="term" value="P:amino acid transport"/>
    <property type="evidence" value="ECO:0007669"/>
    <property type="project" value="UniProtKB-KW"/>
</dbReference>
<accession>A0A2D6YKZ2</accession>
<reference evidence="12" key="1">
    <citation type="submission" date="2017-09" db="EMBL/GenBank/DDBJ databases">
        <title>The Reconstruction of 2,631 Draft Metagenome-Assembled Genomes from the Global Oceans.</title>
        <authorList>
            <person name="Tully B.J."/>
            <person name="Graham E.D."/>
            <person name="Heidelberg J.F."/>
        </authorList>
    </citation>
    <scope>NUCLEOTIDE SEQUENCE [LARGE SCALE GENOMIC DNA]</scope>
</reference>
<dbReference type="PANTHER" id="PTHR30614">
    <property type="entry name" value="MEMBRANE COMPONENT OF AMINO ACID ABC TRANSPORTER"/>
    <property type="match status" value="1"/>
</dbReference>
<evidence type="ECO:0000256" key="4">
    <source>
        <dbReference type="ARBA" id="ARBA00022475"/>
    </source>
</evidence>
<evidence type="ECO:0000256" key="1">
    <source>
        <dbReference type="ARBA" id="ARBA00004651"/>
    </source>
</evidence>
<name>A0A2D6YKZ2_9DELT</name>
<dbReference type="Proteomes" id="UP000226525">
    <property type="component" value="Unassembled WGS sequence"/>
</dbReference>
<keyword evidence="8 9" id="KW-0472">Membrane</keyword>
<dbReference type="InterPro" id="IPR043429">
    <property type="entry name" value="ArtM/GltK/GlnP/TcyL/YhdX-like"/>
</dbReference>
<evidence type="ECO:0000259" key="10">
    <source>
        <dbReference type="PROSITE" id="PS50928"/>
    </source>
</evidence>
<dbReference type="InterPro" id="IPR000515">
    <property type="entry name" value="MetI-like"/>
</dbReference>
<dbReference type="AlphaFoldDB" id="A0A2D6YKZ2"/>
<feature type="transmembrane region" description="Helical" evidence="9">
    <location>
        <begin position="256"/>
        <end position="276"/>
    </location>
</feature>
<evidence type="ECO:0000256" key="8">
    <source>
        <dbReference type="ARBA" id="ARBA00023136"/>
    </source>
</evidence>
<feature type="transmembrane region" description="Helical" evidence="9">
    <location>
        <begin position="81"/>
        <end position="108"/>
    </location>
</feature>
<keyword evidence="5 9" id="KW-0812">Transmembrane</keyword>
<keyword evidence="4" id="KW-1003">Cell membrane</keyword>
<feature type="transmembrane region" description="Helical" evidence="9">
    <location>
        <begin position="333"/>
        <end position="352"/>
    </location>
</feature>
<evidence type="ECO:0000256" key="6">
    <source>
        <dbReference type="ARBA" id="ARBA00022970"/>
    </source>
</evidence>
<dbReference type="InterPro" id="IPR010065">
    <property type="entry name" value="AA_ABC_transptr_permease_3TM"/>
</dbReference>
<feature type="transmembrane region" description="Helical" evidence="9">
    <location>
        <begin position="19"/>
        <end position="37"/>
    </location>
</feature>
<feature type="transmembrane region" description="Helical" evidence="9">
    <location>
        <begin position="183"/>
        <end position="201"/>
    </location>
</feature>
<dbReference type="SUPFAM" id="SSF161098">
    <property type="entry name" value="MetI-like"/>
    <property type="match status" value="2"/>
</dbReference>